<dbReference type="AlphaFoldDB" id="A0AAU9JJK8"/>
<evidence type="ECO:0000256" key="7">
    <source>
        <dbReference type="SAM" id="SignalP"/>
    </source>
</evidence>
<feature type="disulfide bond" evidence="5">
    <location>
        <begin position="302"/>
        <end position="338"/>
    </location>
</feature>
<gene>
    <name evidence="9" type="ORF">BSTOLATCC_MIC36094</name>
</gene>
<evidence type="ECO:0000313" key="10">
    <source>
        <dbReference type="Proteomes" id="UP001162131"/>
    </source>
</evidence>
<keyword evidence="2" id="KW-0645">Protease</keyword>
<keyword evidence="10" id="KW-1185">Reference proteome</keyword>
<dbReference type="PANTHER" id="PTHR47966:SF51">
    <property type="entry name" value="BETA-SITE APP-CLEAVING ENZYME, ISOFORM A-RELATED"/>
    <property type="match status" value="1"/>
</dbReference>
<evidence type="ECO:0000313" key="9">
    <source>
        <dbReference type="EMBL" id="CAG9324300.1"/>
    </source>
</evidence>
<feature type="signal peptide" evidence="7">
    <location>
        <begin position="1"/>
        <end position="16"/>
    </location>
</feature>
<evidence type="ECO:0000256" key="4">
    <source>
        <dbReference type="ARBA" id="ARBA00022801"/>
    </source>
</evidence>
<name>A0AAU9JJK8_9CILI</name>
<protein>
    <recommendedName>
        <fullName evidence="8">Peptidase A1 domain-containing protein</fullName>
    </recommendedName>
</protein>
<keyword evidence="4" id="KW-0378">Hydrolase</keyword>
<keyword evidence="5" id="KW-1015">Disulfide bond</keyword>
<feature type="transmembrane region" description="Helical" evidence="6">
    <location>
        <begin position="423"/>
        <end position="441"/>
    </location>
</feature>
<dbReference type="CDD" id="cd05471">
    <property type="entry name" value="pepsin_like"/>
    <property type="match status" value="1"/>
</dbReference>
<dbReference type="Proteomes" id="UP001162131">
    <property type="component" value="Unassembled WGS sequence"/>
</dbReference>
<dbReference type="InterPro" id="IPR001461">
    <property type="entry name" value="Aspartic_peptidase_A1"/>
</dbReference>
<dbReference type="InterPro" id="IPR034164">
    <property type="entry name" value="Pepsin-like_dom"/>
</dbReference>
<proteinExistence type="inferred from homology"/>
<evidence type="ECO:0000256" key="6">
    <source>
        <dbReference type="SAM" id="Phobius"/>
    </source>
</evidence>
<dbReference type="InterPro" id="IPR021109">
    <property type="entry name" value="Peptidase_aspartic_dom_sf"/>
</dbReference>
<sequence length="461" mass="52345">MQSLAILALLICLSFAFVKIPLKKFYKEPLAASNSTSPLMTELLSSSDLQNNLNWVYSAKIYVGSPPKLFTVVIGTGAPFLWIPSKRCQNVCHEASNYFDPYSSSTYKNLGQSNRITYDFSNFVEGDLSQETFYIGDDYALTIKNQVFTLVHKDSGMDFLNADGVLGLTYGSISGYPTFLENLRSQGQISQKIFSVYLHDNDFAGSNYDGSAIIFGGYDLASYAQSTEIKYIDVYQDDGLWNLQVSNVRVNNVPIPTRTYYALFDVGSTFNFIPKVVYDAIYNQLSAAGSCLLNNGFIECNCYDYPLGSYPSISFVFGGKYTFSLEPEHYFYRYRKMCTLLFYTGLDYWLFGTPFLRKYYTIFDAEFLQIGFAIAKNWKTTKFIDILGPESDLIDEGKMENIKNEAQAEEKAMENRSQSSTNALYWVLSGVLLGFLSGFLYHSYKIKKENPQEIYYQKIQA</sequence>
<evidence type="ECO:0000256" key="2">
    <source>
        <dbReference type="ARBA" id="ARBA00022670"/>
    </source>
</evidence>
<dbReference type="InterPro" id="IPR033121">
    <property type="entry name" value="PEPTIDASE_A1"/>
</dbReference>
<dbReference type="EMBL" id="CAJZBQ010000036">
    <property type="protein sequence ID" value="CAG9324300.1"/>
    <property type="molecule type" value="Genomic_DNA"/>
</dbReference>
<evidence type="ECO:0000256" key="3">
    <source>
        <dbReference type="ARBA" id="ARBA00022750"/>
    </source>
</evidence>
<dbReference type="GO" id="GO:0004190">
    <property type="term" value="F:aspartic-type endopeptidase activity"/>
    <property type="evidence" value="ECO:0007669"/>
    <property type="project" value="UniProtKB-KW"/>
</dbReference>
<dbReference type="Pfam" id="PF00026">
    <property type="entry name" value="Asp"/>
    <property type="match status" value="1"/>
</dbReference>
<dbReference type="PROSITE" id="PS51767">
    <property type="entry name" value="PEPTIDASE_A1"/>
    <property type="match status" value="1"/>
</dbReference>
<comment type="similarity">
    <text evidence="1">Belongs to the peptidase A1 family.</text>
</comment>
<evidence type="ECO:0000259" key="8">
    <source>
        <dbReference type="PROSITE" id="PS51767"/>
    </source>
</evidence>
<organism evidence="9 10">
    <name type="scientific">Blepharisma stoltei</name>
    <dbReference type="NCBI Taxonomy" id="1481888"/>
    <lineage>
        <taxon>Eukaryota</taxon>
        <taxon>Sar</taxon>
        <taxon>Alveolata</taxon>
        <taxon>Ciliophora</taxon>
        <taxon>Postciliodesmatophora</taxon>
        <taxon>Heterotrichea</taxon>
        <taxon>Heterotrichida</taxon>
        <taxon>Blepharismidae</taxon>
        <taxon>Blepharisma</taxon>
    </lineage>
</organism>
<dbReference type="GO" id="GO:0006508">
    <property type="term" value="P:proteolysis"/>
    <property type="evidence" value="ECO:0007669"/>
    <property type="project" value="UniProtKB-KW"/>
</dbReference>
<comment type="caution">
    <text evidence="9">The sequence shown here is derived from an EMBL/GenBank/DDBJ whole genome shotgun (WGS) entry which is preliminary data.</text>
</comment>
<dbReference type="SUPFAM" id="SSF50630">
    <property type="entry name" value="Acid proteases"/>
    <property type="match status" value="1"/>
</dbReference>
<keyword evidence="6" id="KW-1133">Transmembrane helix</keyword>
<keyword evidence="3" id="KW-0064">Aspartyl protease</keyword>
<feature type="domain" description="Peptidase A1" evidence="8">
    <location>
        <begin position="57"/>
        <end position="373"/>
    </location>
</feature>
<keyword evidence="7" id="KW-0732">Signal</keyword>
<dbReference type="PANTHER" id="PTHR47966">
    <property type="entry name" value="BETA-SITE APP-CLEAVING ENZYME, ISOFORM A-RELATED"/>
    <property type="match status" value="1"/>
</dbReference>
<dbReference type="PRINTS" id="PR00792">
    <property type="entry name" value="PEPSIN"/>
</dbReference>
<keyword evidence="6" id="KW-0812">Transmembrane</keyword>
<evidence type="ECO:0000256" key="5">
    <source>
        <dbReference type="PIRSR" id="PIRSR601461-2"/>
    </source>
</evidence>
<accession>A0AAU9JJK8</accession>
<feature type="chain" id="PRO_5043852006" description="Peptidase A1 domain-containing protein" evidence="7">
    <location>
        <begin position="17"/>
        <end position="461"/>
    </location>
</feature>
<evidence type="ECO:0000256" key="1">
    <source>
        <dbReference type="ARBA" id="ARBA00007447"/>
    </source>
</evidence>
<keyword evidence="6" id="KW-0472">Membrane</keyword>
<dbReference type="Gene3D" id="2.40.70.10">
    <property type="entry name" value="Acid Proteases"/>
    <property type="match status" value="2"/>
</dbReference>
<reference evidence="9" key="1">
    <citation type="submission" date="2021-09" db="EMBL/GenBank/DDBJ databases">
        <authorList>
            <consortium name="AG Swart"/>
            <person name="Singh M."/>
            <person name="Singh A."/>
            <person name="Seah K."/>
            <person name="Emmerich C."/>
        </authorList>
    </citation>
    <scope>NUCLEOTIDE SEQUENCE</scope>
    <source>
        <strain evidence="9">ATCC30299</strain>
    </source>
</reference>